<evidence type="ECO:0008006" key="4">
    <source>
        <dbReference type="Google" id="ProtNLM"/>
    </source>
</evidence>
<evidence type="ECO:0000313" key="2">
    <source>
        <dbReference type="EMBL" id="NOT33748.1"/>
    </source>
</evidence>
<feature type="region of interest" description="Disordered" evidence="1">
    <location>
        <begin position="159"/>
        <end position="203"/>
    </location>
</feature>
<gene>
    <name evidence="2" type="ORF">HOP12_06205</name>
</gene>
<reference evidence="2 3" key="1">
    <citation type="submission" date="2020-04" db="EMBL/GenBank/DDBJ databases">
        <title>Metagenomic profiling of ammonia- and methane-oxidizing microorganisms in a Dutch drinking water treatment plant.</title>
        <authorList>
            <person name="Poghosyan L."/>
            <person name="Leucker S."/>
        </authorList>
    </citation>
    <scope>NUCLEOTIDE SEQUENCE [LARGE SCALE GENOMIC DNA]</scope>
    <source>
        <strain evidence="2">S-RSF-IL-03</strain>
    </source>
</reference>
<sequence>MLSHLSDRVGGDSGPGLDPVLGLSLRRVLVELERFIPGLDAPPDTEAARHFRRAAEAALADDLPRDTLARSLRGLSFAPHDPQLHYLAACACFELGAVREAVLLLSHALWIHPGHPDARRDFLSFSTAPAATNPDPADDIPASNLEGWEAITPSESLGFEFVDQEDGTSPELRDPERQKPVKKRATRKRRKPKPGDDSTRRAA</sequence>
<comment type="caution">
    <text evidence="2">The sequence shown here is derived from an EMBL/GenBank/DDBJ whole genome shotgun (WGS) entry which is preliminary data.</text>
</comment>
<protein>
    <recommendedName>
        <fullName evidence="4">Tetratricopeptide repeat protein</fullName>
    </recommendedName>
</protein>
<proteinExistence type="predicted"/>
<dbReference type="AlphaFoldDB" id="A0A849SDF5"/>
<dbReference type="EMBL" id="JABFRW010000070">
    <property type="protein sequence ID" value="NOT33748.1"/>
    <property type="molecule type" value="Genomic_DNA"/>
</dbReference>
<name>A0A849SDF5_UNCEI</name>
<organism evidence="2 3">
    <name type="scientific">Eiseniibacteriota bacterium</name>
    <dbReference type="NCBI Taxonomy" id="2212470"/>
    <lineage>
        <taxon>Bacteria</taxon>
        <taxon>Candidatus Eiseniibacteriota</taxon>
    </lineage>
</organism>
<dbReference type="SUPFAM" id="SSF48452">
    <property type="entry name" value="TPR-like"/>
    <property type="match status" value="1"/>
</dbReference>
<dbReference type="Proteomes" id="UP000580839">
    <property type="component" value="Unassembled WGS sequence"/>
</dbReference>
<feature type="compositionally biased region" description="Basic and acidic residues" evidence="1">
    <location>
        <begin position="193"/>
        <end position="203"/>
    </location>
</feature>
<evidence type="ECO:0000313" key="3">
    <source>
        <dbReference type="Proteomes" id="UP000580839"/>
    </source>
</evidence>
<accession>A0A849SDF5</accession>
<evidence type="ECO:0000256" key="1">
    <source>
        <dbReference type="SAM" id="MobiDB-lite"/>
    </source>
</evidence>
<feature type="compositionally biased region" description="Basic residues" evidence="1">
    <location>
        <begin position="180"/>
        <end position="192"/>
    </location>
</feature>
<dbReference type="InterPro" id="IPR011990">
    <property type="entry name" value="TPR-like_helical_dom_sf"/>
</dbReference>